<dbReference type="AlphaFoldDB" id="A0A4D4LR81"/>
<dbReference type="Proteomes" id="UP000299211">
    <property type="component" value="Unassembled WGS sequence"/>
</dbReference>
<gene>
    <name evidence="1" type="ORF">SAV14893_012590</name>
    <name evidence="2" type="ORF">SAV31267_075120</name>
</gene>
<evidence type="ECO:0000313" key="3">
    <source>
        <dbReference type="Proteomes" id="UP000299211"/>
    </source>
</evidence>
<evidence type="ECO:0000313" key="2">
    <source>
        <dbReference type="EMBL" id="GDY78027.1"/>
    </source>
</evidence>
<accession>A0A4D4LR81</accession>
<organism evidence="1 4">
    <name type="scientific">Streptomyces avermitilis</name>
    <dbReference type="NCBI Taxonomy" id="33903"/>
    <lineage>
        <taxon>Bacteria</taxon>
        <taxon>Bacillati</taxon>
        <taxon>Actinomycetota</taxon>
        <taxon>Actinomycetes</taxon>
        <taxon>Kitasatosporales</taxon>
        <taxon>Streptomycetaceae</taxon>
        <taxon>Streptomyces</taxon>
    </lineage>
</organism>
<protein>
    <submittedName>
        <fullName evidence="1">Uncharacterized protein</fullName>
    </submittedName>
</protein>
<evidence type="ECO:0000313" key="4">
    <source>
        <dbReference type="Proteomes" id="UP000302139"/>
    </source>
</evidence>
<name>A0A4D4LR81_STRAX</name>
<dbReference type="EMBL" id="BJHX01000001">
    <property type="protein sequence ID" value="GDY61866.1"/>
    <property type="molecule type" value="Genomic_DNA"/>
</dbReference>
<proteinExistence type="predicted"/>
<evidence type="ECO:0000313" key="1">
    <source>
        <dbReference type="EMBL" id="GDY61866.1"/>
    </source>
</evidence>
<reference evidence="2 3" key="1">
    <citation type="submission" date="2019-04" db="EMBL/GenBank/DDBJ databases">
        <title>Draft genome sequences of Streptomyces avermitilis ATCC 31267.</title>
        <authorList>
            <person name="Komaki H."/>
            <person name="Tamura T."/>
            <person name="Hosoyama A."/>
        </authorList>
    </citation>
    <scope>NUCLEOTIDE SEQUENCE [LARGE SCALE GENOMIC DNA]</scope>
    <source>
        <strain evidence="2 3">ATCC 31267</strain>
    </source>
</reference>
<dbReference type="EMBL" id="BJHY01000001">
    <property type="protein sequence ID" value="GDY78027.1"/>
    <property type="molecule type" value="Genomic_DNA"/>
</dbReference>
<comment type="caution">
    <text evidence="1">The sequence shown here is derived from an EMBL/GenBank/DDBJ whole genome shotgun (WGS) entry which is preliminary data.</text>
</comment>
<reference evidence="1 4" key="2">
    <citation type="submission" date="2019-04" db="EMBL/GenBank/DDBJ databases">
        <title>Draft genome sequences of Streptomyces avermitilis NBRC 14893.</title>
        <authorList>
            <person name="Komaki H."/>
            <person name="Tamura T."/>
            <person name="Hosoyama A."/>
        </authorList>
    </citation>
    <scope>NUCLEOTIDE SEQUENCE [LARGE SCALE GENOMIC DNA]</scope>
    <source>
        <strain evidence="1 4">NBRC 14893</strain>
    </source>
</reference>
<dbReference type="Proteomes" id="UP000302139">
    <property type="component" value="Unassembled WGS sequence"/>
</dbReference>
<sequence>MGSSCIECIHKKRQLPLGTGELGLSHDRPRAFHDFSTTDKLRIQFPLPAVTQLSVHGGRLRPAASVPAARTARLRVSRVWYGKEAGTYRFPSTFTGSSTP</sequence>